<dbReference type="InterPro" id="IPR051310">
    <property type="entry name" value="MCP_chemotaxis"/>
</dbReference>
<feature type="coiled-coil region" evidence="4">
    <location>
        <begin position="245"/>
        <end position="308"/>
    </location>
</feature>
<dbReference type="PRINTS" id="PR00260">
    <property type="entry name" value="CHEMTRNSDUCR"/>
</dbReference>
<reference evidence="8 9" key="1">
    <citation type="submission" date="2023-06" db="EMBL/GenBank/DDBJ databases">
        <title>Pelomonas sp. PFR6 16S ribosomal RNA gene Genome sequencing and assembly.</title>
        <authorList>
            <person name="Woo H."/>
        </authorList>
    </citation>
    <scope>NUCLEOTIDE SEQUENCE [LARGE SCALE GENOMIC DNA]</scope>
    <source>
        <strain evidence="8 9">PFR6</strain>
    </source>
</reference>
<evidence type="ECO:0000256" key="3">
    <source>
        <dbReference type="PROSITE-ProRule" id="PRU00284"/>
    </source>
</evidence>
<evidence type="ECO:0000256" key="5">
    <source>
        <dbReference type="SAM" id="Phobius"/>
    </source>
</evidence>
<feature type="transmembrane region" description="Helical" evidence="5">
    <location>
        <begin position="15"/>
        <end position="35"/>
    </location>
</feature>
<dbReference type="SMART" id="SM00283">
    <property type="entry name" value="MA"/>
    <property type="match status" value="1"/>
</dbReference>
<evidence type="ECO:0000313" key="8">
    <source>
        <dbReference type="EMBL" id="MDN3922807.1"/>
    </source>
</evidence>
<dbReference type="PANTHER" id="PTHR43531:SF14">
    <property type="entry name" value="METHYL-ACCEPTING CHEMOTAXIS PROTEIN I-RELATED"/>
    <property type="match status" value="1"/>
</dbReference>
<dbReference type="CDD" id="cd11386">
    <property type="entry name" value="MCP_signal"/>
    <property type="match status" value="1"/>
</dbReference>
<dbReference type="SMART" id="SM00304">
    <property type="entry name" value="HAMP"/>
    <property type="match status" value="1"/>
</dbReference>
<dbReference type="PROSITE" id="PS50885">
    <property type="entry name" value="HAMP"/>
    <property type="match status" value="1"/>
</dbReference>
<dbReference type="Proteomes" id="UP001228044">
    <property type="component" value="Unassembled WGS sequence"/>
</dbReference>
<comment type="similarity">
    <text evidence="2">Belongs to the methyl-accepting chemotaxis (MCP) protein family.</text>
</comment>
<evidence type="ECO:0000259" key="6">
    <source>
        <dbReference type="PROSITE" id="PS50111"/>
    </source>
</evidence>
<feature type="transmembrane region" description="Helical" evidence="5">
    <location>
        <begin position="190"/>
        <end position="210"/>
    </location>
</feature>
<protein>
    <submittedName>
        <fullName evidence="8">Methyl-accepting chemotaxis protein</fullName>
    </submittedName>
</protein>
<evidence type="ECO:0000256" key="1">
    <source>
        <dbReference type="ARBA" id="ARBA00022481"/>
    </source>
</evidence>
<evidence type="ECO:0000256" key="2">
    <source>
        <dbReference type="ARBA" id="ARBA00029447"/>
    </source>
</evidence>
<keyword evidence="1" id="KW-0488">Methylation</keyword>
<organism evidence="8 9">
    <name type="scientific">Roseateles violae</name>
    <dbReference type="NCBI Taxonomy" id="3058042"/>
    <lineage>
        <taxon>Bacteria</taxon>
        <taxon>Pseudomonadati</taxon>
        <taxon>Pseudomonadota</taxon>
        <taxon>Betaproteobacteria</taxon>
        <taxon>Burkholderiales</taxon>
        <taxon>Sphaerotilaceae</taxon>
        <taxon>Roseateles</taxon>
    </lineage>
</organism>
<keyword evidence="5" id="KW-0812">Transmembrane</keyword>
<keyword evidence="4" id="KW-0175">Coiled coil</keyword>
<name>A0ABT8DYZ0_9BURK</name>
<dbReference type="RefSeq" id="WP_290361121.1">
    <property type="nucleotide sequence ID" value="NZ_JAUHHC010000006.1"/>
</dbReference>
<dbReference type="PANTHER" id="PTHR43531">
    <property type="entry name" value="PROTEIN ICFG"/>
    <property type="match status" value="1"/>
</dbReference>
<proteinExistence type="inferred from homology"/>
<dbReference type="EMBL" id="JAUHHC010000006">
    <property type="protein sequence ID" value="MDN3922807.1"/>
    <property type="molecule type" value="Genomic_DNA"/>
</dbReference>
<comment type="caution">
    <text evidence="8">The sequence shown here is derived from an EMBL/GenBank/DDBJ whole genome shotgun (WGS) entry which is preliminary data.</text>
</comment>
<dbReference type="Pfam" id="PF00015">
    <property type="entry name" value="MCPsignal"/>
    <property type="match status" value="1"/>
</dbReference>
<dbReference type="PROSITE" id="PS50111">
    <property type="entry name" value="CHEMOTAXIS_TRANSDUC_2"/>
    <property type="match status" value="1"/>
</dbReference>
<feature type="domain" description="Methyl-accepting transducer" evidence="6">
    <location>
        <begin position="269"/>
        <end position="498"/>
    </location>
</feature>
<keyword evidence="5" id="KW-1133">Transmembrane helix</keyword>
<dbReference type="InterPro" id="IPR003660">
    <property type="entry name" value="HAMP_dom"/>
</dbReference>
<dbReference type="InterPro" id="IPR047347">
    <property type="entry name" value="YvaQ-like_sensor"/>
</dbReference>
<evidence type="ECO:0000259" key="7">
    <source>
        <dbReference type="PROSITE" id="PS50885"/>
    </source>
</evidence>
<feature type="coiled-coil region" evidence="4">
    <location>
        <begin position="85"/>
        <end position="112"/>
    </location>
</feature>
<sequence length="515" mass="54468">MQTLDRLSVGAKLGLAFFIVLLITAIAGGVSITQLSRVNDTASAMAENWLPATRSAQAMAQHATRYRTREYRLVMTEQAERAPVVESIKKAQAEVEKQLAAYEKLVDSAEEAAKLKQFKEAWGEYLEHARALQSSALQGDEDAARKALTVTGLKKFDALTKALDELVELNVAGADAANKLGDEIYARGRWLIIGMSLLAIALGAGLAFTITRRITRPLAASVQLAEAVAQGDLSRQVTVQGSDEVAQLQRALMSMVERLRALVSEVRNGVDSVSSASAQIATGNHDLSARTEQTASNLEETASSMEELTGAVAQSADTARQANQLASSAAAAAQRGGEVVGSVVQRMDQISESSRQIADIIGVIDGIAFQTNILALNAAVEAARAGEQGRGFAVVAGEVRTLAQRSAEAAKEIKALIVRSVETVEAGAGDVAQARQTMDEIVAGVRRVTDLMGEIAAAATEQRDGIGQVNQAVATLDQMTQQNAALVEESSAASSSLQDQAQRLAEVVSVFRLGR</sequence>
<dbReference type="InterPro" id="IPR004090">
    <property type="entry name" value="Chemotax_Me-accpt_rcpt"/>
</dbReference>
<feature type="domain" description="HAMP" evidence="7">
    <location>
        <begin position="212"/>
        <end position="264"/>
    </location>
</feature>
<dbReference type="Pfam" id="PF12729">
    <property type="entry name" value="4HB_MCP_1"/>
    <property type="match status" value="1"/>
</dbReference>
<accession>A0ABT8DYZ0</accession>
<dbReference type="CDD" id="cd06225">
    <property type="entry name" value="HAMP"/>
    <property type="match status" value="1"/>
</dbReference>
<dbReference type="Pfam" id="PF00672">
    <property type="entry name" value="HAMP"/>
    <property type="match status" value="1"/>
</dbReference>
<evidence type="ECO:0000256" key="4">
    <source>
        <dbReference type="SAM" id="Coils"/>
    </source>
</evidence>
<dbReference type="InterPro" id="IPR024478">
    <property type="entry name" value="HlyB_4HB_MCP"/>
</dbReference>
<dbReference type="SUPFAM" id="SSF58104">
    <property type="entry name" value="Methyl-accepting chemotaxis protein (MCP) signaling domain"/>
    <property type="match status" value="1"/>
</dbReference>
<evidence type="ECO:0000313" key="9">
    <source>
        <dbReference type="Proteomes" id="UP001228044"/>
    </source>
</evidence>
<gene>
    <name evidence="8" type="ORF">QWJ38_21155</name>
</gene>
<keyword evidence="5" id="KW-0472">Membrane</keyword>
<dbReference type="Gene3D" id="1.10.287.950">
    <property type="entry name" value="Methyl-accepting chemotaxis protein"/>
    <property type="match status" value="1"/>
</dbReference>
<dbReference type="InterPro" id="IPR004089">
    <property type="entry name" value="MCPsignal_dom"/>
</dbReference>
<dbReference type="CDD" id="cd19411">
    <property type="entry name" value="MCP2201-like_sensor"/>
    <property type="match status" value="1"/>
</dbReference>
<keyword evidence="3" id="KW-0807">Transducer</keyword>
<keyword evidence="9" id="KW-1185">Reference proteome</keyword>